<dbReference type="EMBL" id="BAAAYL010000001">
    <property type="protein sequence ID" value="GAA3378597.1"/>
    <property type="molecule type" value="Genomic_DNA"/>
</dbReference>
<reference evidence="3" key="1">
    <citation type="journal article" date="2019" name="Int. J. Syst. Evol. Microbiol.">
        <title>The Global Catalogue of Microorganisms (GCM) 10K type strain sequencing project: providing services to taxonomists for standard genome sequencing and annotation.</title>
        <authorList>
            <consortium name="The Broad Institute Genomics Platform"/>
            <consortium name="The Broad Institute Genome Sequencing Center for Infectious Disease"/>
            <person name="Wu L."/>
            <person name="Ma J."/>
        </authorList>
    </citation>
    <scope>NUCLEOTIDE SEQUENCE [LARGE SCALE GENOMIC DNA]</scope>
    <source>
        <strain evidence="3">JCM 9651</strain>
    </source>
</reference>
<dbReference type="Pfam" id="PF10901">
    <property type="entry name" value="DUF2690"/>
    <property type="match status" value="1"/>
</dbReference>
<keyword evidence="3" id="KW-1185">Reference proteome</keyword>
<feature type="chain" id="PRO_5046217397" description="DUF2690 domain-containing protein" evidence="1">
    <location>
        <begin position="29"/>
        <end position="164"/>
    </location>
</feature>
<keyword evidence="1" id="KW-0732">Signal</keyword>
<accession>A0ABP6SKC4</accession>
<evidence type="ECO:0000313" key="3">
    <source>
        <dbReference type="Proteomes" id="UP001499990"/>
    </source>
</evidence>
<sequence>MSVSCPRTGRVRKAVATMGALGVPLATATPAAAATCSGTGCAGADAQASGWASDGQTIDARDIRSNGGLDLVIKLRYSLTCKALWTRAVAGTGLNYDFGNTHYAQMRGYATTSSSPYYRYNTDIEPGTATWTKTIPSYWGEPCLVWPNPTSEHDAARWSCTPRH</sequence>
<evidence type="ECO:0000256" key="1">
    <source>
        <dbReference type="SAM" id="SignalP"/>
    </source>
</evidence>
<dbReference type="Proteomes" id="UP001499990">
    <property type="component" value="Unassembled WGS sequence"/>
</dbReference>
<dbReference type="RefSeq" id="WP_345043205.1">
    <property type="nucleotide sequence ID" value="NZ_BAAAYL010000001.1"/>
</dbReference>
<proteinExistence type="predicted"/>
<evidence type="ECO:0008006" key="4">
    <source>
        <dbReference type="Google" id="ProtNLM"/>
    </source>
</evidence>
<organism evidence="2 3">
    <name type="scientific">Streptomyces sannanensis</name>
    <dbReference type="NCBI Taxonomy" id="285536"/>
    <lineage>
        <taxon>Bacteria</taxon>
        <taxon>Bacillati</taxon>
        <taxon>Actinomycetota</taxon>
        <taxon>Actinomycetes</taxon>
        <taxon>Kitasatosporales</taxon>
        <taxon>Streptomycetaceae</taxon>
        <taxon>Streptomyces</taxon>
    </lineage>
</organism>
<protein>
    <recommendedName>
        <fullName evidence="4">DUF2690 domain-containing protein</fullName>
    </recommendedName>
</protein>
<name>A0ABP6SKC4_9ACTN</name>
<comment type="caution">
    <text evidence="2">The sequence shown here is derived from an EMBL/GenBank/DDBJ whole genome shotgun (WGS) entry which is preliminary data.</text>
</comment>
<feature type="signal peptide" evidence="1">
    <location>
        <begin position="1"/>
        <end position="28"/>
    </location>
</feature>
<dbReference type="InterPro" id="IPR021224">
    <property type="entry name" value="DUF2690"/>
</dbReference>
<evidence type="ECO:0000313" key="2">
    <source>
        <dbReference type="EMBL" id="GAA3378597.1"/>
    </source>
</evidence>
<gene>
    <name evidence="2" type="ORF">GCM10020367_58750</name>
</gene>